<dbReference type="GO" id="GO:0016787">
    <property type="term" value="F:hydrolase activity"/>
    <property type="evidence" value="ECO:0007669"/>
    <property type="project" value="UniProtKB-KW"/>
</dbReference>
<name>A0ABW4BDQ9_9LACO</name>
<reference evidence="2" key="1">
    <citation type="journal article" date="2019" name="Int. J. Syst. Evol. Microbiol.">
        <title>The Global Catalogue of Microorganisms (GCM) 10K type strain sequencing project: providing services to taxonomists for standard genome sequencing and annotation.</title>
        <authorList>
            <consortium name="The Broad Institute Genomics Platform"/>
            <consortium name="The Broad Institute Genome Sequencing Center for Infectious Disease"/>
            <person name="Wu L."/>
            <person name="Ma J."/>
        </authorList>
    </citation>
    <scope>NUCLEOTIDE SEQUENCE [LARGE SCALE GENOMIC DNA]</scope>
    <source>
        <strain evidence="2">CCM 9110</strain>
    </source>
</reference>
<comment type="caution">
    <text evidence="1">The sequence shown here is derived from an EMBL/GenBank/DDBJ whole genome shotgun (WGS) entry which is preliminary data.</text>
</comment>
<organism evidence="1 2">
    <name type="scientific">Lacticaseibacillus suilingensis</name>
    <dbReference type="NCBI Taxonomy" id="2799577"/>
    <lineage>
        <taxon>Bacteria</taxon>
        <taxon>Bacillati</taxon>
        <taxon>Bacillota</taxon>
        <taxon>Bacilli</taxon>
        <taxon>Lactobacillales</taxon>
        <taxon>Lactobacillaceae</taxon>
        <taxon>Lacticaseibacillus</taxon>
    </lineage>
</organism>
<evidence type="ECO:0000313" key="2">
    <source>
        <dbReference type="Proteomes" id="UP001597199"/>
    </source>
</evidence>
<protein>
    <submittedName>
        <fullName evidence="1">Gamma-glutamyl-gamma-aminobutyrate hydrolase family protein</fullName>
    </submittedName>
</protein>
<dbReference type="PANTHER" id="PTHR43235">
    <property type="entry name" value="GLUTAMINE AMIDOTRANSFERASE PB2B2.05-RELATED"/>
    <property type="match status" value="1"/>
</dbReference>
<dbReference type="PROSITE" id="PS51273">
    <property type="entry name" value="GATASE_TYPE_1"/>
    <property type="match status" value="1"/>
</dbReference>
<dbReference type="CDD" id="cd01745">
    <property type="entry name" value="GATase1_2"/>
    <property type="match status" value="1"/>
</dbReference>
<accession>A0ABW4BDQ9</accession>
<gene>
    <name evidence="1" type="ORF">ACFQ41_01175</name>
</gene>
<dbReference type="SUPFAM" id="SSF52317">
    <property type="entry name" value="Class I glutamine amidotransferase-like"/>
    <property type="match status" value="1"/>
</dbReference>
<dbReference type="Gene3D" id="3.40.50.880">
    <property type="match status" value="1"/>
</dbReference>
<dbReference type="InterPro" id="IPR011697">
    <property type="entry name" value="Peptidase_C26"/>
</dbReference>
<keyword evidence="1" id="KW-0378">Hydrolase</keyword>
<sequence>MRPLIGIPADQLAVPSTAVNTVNAMVVPRMIKNAIIEAGGTPLILPFPEEFPVIDRLIADDLAVIDGLMLPGGPDIDPTLYGQEPLPQLGAVVYPEDRFELALVHRAVTEGLPIFATCRGMQMLNVALGGDLYQDLASEDSHATIRHAQAASGQYPTHHVNMMVNTHLEKLLGPRGYVNSRHHQAVRHLGQGLRISATAPDGVVEGIESIDSEQLLGVQWHPENLYPNAPEQLRLFSDLVRRAAKFKRQRKTFTLSTLYTEDRGSNAAMP</sequence>
<dbReference type="RefSeq" id="WP_204119035.1">
    <property type="nucleotide sequence ID" value="NZ_BOLV01000010.1"/>
</dbReference>
<dbReference type="Pfam" id="PF07722">
    <property type="entry name" value="Peptidase_C26"/>
    <property type="match status" value="1"/>
</dbReference>
<dbReference type="Proteomes" id="UP001597199">
    <property type="component" value="Unassembled WGS sequence"/>
</dbReference>
<keyword evidence="2" id="KW-1185">Reference proteome</keyword>
<proteinExistence type="predicted"/>
<dbReference type="InterPro" id="IPR029062">
    <property type="entry name" value="Class_I_gatase-like"/>
</dbReference>
<dbReference type="InterPro" id="IPR044668">
    <property type="entry name" value="PuuD-like"/>
</dbReference>
<evidence type="ECO:0000313" key="1">
    <source>
        <dbReference type="EMBL" id="MFD1397915.1"/>
    </source>
</evidence>
<dbReference type="EMBL" id="JBHTOA010000011">
    <property type="protein sequence ID" value="MFD1397915.1"/>
    <property type="molecule type" value="Genomic_DNA"/>
</dbReference>
<dbReference type="PANTHER" id="PTHR43235:SF1">
    <property type="entry name" value="GLUTAMINE AMIDOTRANSFERASE PB2B2.05-RELATED"/>
    <property type="match status" value="1"/>
</dbReference>